<gene>
    <name evidence="2" type="ORF">ATZ36_09680</name>
</gene>
<dbReference type="AlphaFoldDB" id="A0A1E5IHD2"/>
<keyword evidence="3" id="KW-1185">Reference proteome</keyword>
<dbReference type="Proteomes" id="UP000095237">
    <property type="component" value="Unassembled WGS sequence"/>
</dbReference>
<evidence type="ECO:0000313" key="3">
    <source>
        <dbReference type="Proteomes" id="UP000095237"/>
    </source>
</evidence>
<name>A0A1E5IHD2_ENDTX</name>
<comment type="caution">
    <text evidence="2">The sequence shown here is derived from an EMBL/GenBank/DDBJ whole genome shotgun (WGS) entry which is preliminary data.</text>
</comment>
<protein>
    <submittedName>
        <fullName evidence="2">Uncharacterized protein</fullName>
    </submittedName>
</protein>
<sequence length="342" mass="39992">MENKSFSKYSRTKVSTELGSPRQVKRISEDDGNNWNNLDENETPRLRRGKQFSFGTIYPYTFDGLAYIATHHPNIIKDKDDYYYVLELPIDIFCHYCLLDWHNASQGYLKSELLRQDKDKNQDEYKFLRYVSYAKGDYVSLDPIRIGFHYKTLNEMTNTELQKLKNLKTFTQNIKTIKTIIIYVLKPLLAPVLKKGSPGGFFFIPSALQAKIDTTLREDKKRKSPLFKGLTALLLRKYFLYLNYMDGGQNPNYLIADSIDLWEHVSPAEINVNGSFTYLRNWNEARVKLETANKLFTFMETQGLMKGARTSPLTNETLPHPKGIFYFKDTKKYQIYFKRMGT</sequence>
<proteinExistence type="predicted"/>
<feature type="region of interest" description="Disordered" evidence="1">
    <location>
        <begin position="1"/>
        <end position="42"/>
    </location>
</feature>
<evidence type="ECO:0000313" key="2">
    <source>
        <dbReference type="EMBL" id="OEG69418.1"/>
    </source>
</evidence>
<accession>A0A1E5IHD2</accession>
<evidence type="ECO:0000256" key="1">
    <source>
        <dbReference type="SAM" id="MobiDB-lite"/>
    </source>
</evidence>
<dbReference type="EMBL" id="LNVX01000721">
    <property type="protein sequence ID" value="OEG69418.1"/>
    <property type="molecule type" value="Genomic_DNA"/>
</dbReference>
<organism evidence="2 3">
    <name type="scientific">Endomicrobium trichonymphae</name>
    <dbReference type="NCBI Taxonomy" id="1408204"/>
    <lineage>
        <taxon>Bacteria</taxon>
        <taxon>Pseudomonadati</taxon>
        <taxon>Elusimicrobiota</taxon>
        <taxon>Endomicrobiia</taxon>
        <taxon>Endomicrobiales</taxon>
        <taxon>Endomicrobiaceae</taxon>
        <taxon>Candidatus Endomicrobiellum</taxon>
    </lineage>
</organism>
<reference evidence="2 3" key="1">
    <citation type="submission" date="2015-11" db="EMBL/GenBank/DDBJ databases">
        <title>Evidence for parallel genomic evolution in an endosymbiosis of termite gut flagellates.</title>
        <authorList>
            <person name="Zheng H."/>
        </authorList>
    </citation>
    <scope>NUCLEOTIDE SEQUENCE [LARGE SCALE GENOMIC DNA]</scope>
    <source>
        <strain evidence="2 3">CET450</strain>
    </source>
</reference>
<feature type="compositionally biased region" description="Polar residues" evidence="1">
    <location>
        <begin position="1"/>
        <end position="18"/>
    </location>
</feature>